<dbReference type="PANTHER" id="PTHR46796">
    <property type="entry name" value="HTH-TYPE TRANSCRIPTIONAL ACTIVATOR RHAS-RELATED"/>
    <property type="match status" value="1"/>
</dbReference>
<proteinExistence type="predicted"/>
<protein>
    <submittedName>
        <fullName evidence="5">Helix-turn-helix transcriptional regulator</fullName>
    </submittedName>
</protein>
<feature type="domain" description="HTH araC/xylS-type" evidence="4">
    <location>
        <begin position="169"/>
        <end position="270"/>
    </location>
</feature>
<dbReference type="RefSeq" id="WP_162354907.1">
    <property type="nucleotide sequence ID" value="NZ_CP048209.1"/>
</dbReference>
<dbReference type="KEGG" id="plyc:GXP70_01800"/>
<keyword evidence="6" id="KW-1185">Reference proteome</keyword>
<dbReference type="AlphaFoldDB" id="A0A6C0FPL5"/>
<evidence type="ECO:0000313" key="6">
    <source>
        <dbReference type="Proteomes" id="UP000476064"/>
    </source>
</evidence>
<keyword evidence="3" id="KW-0804">Transcription</keyword>
<sequence>MSESEIPPTDRGILKADAARSKFTLRRFEPSPDLAPFIERFWTVRWDLTGLAPYSQVILSYPNINVSFERDHNGPFAGVYGIPQSTYTRHLQDEGEVLGVKFKPGGFYPFWKQPAVLLTGKTLDFAAVFGADARAAETLLFAEETDEGKVRLAEDFFRSRMPERDEAAELAGDIVQHVIDHRDVAKVEMLADRFGLNKRSLQRLFSRYVGVSPKWTIQRFRLQEAAELIEKNGVPDWTSLSQNLGFYDQAHFIKSFKAIVGRSPEEYSRELGRG</sequence>
<evidence type="ECO:0000256" key="2">
    <source>
        <dbReference type="ARBA" id="ARBA00023125"/>
    </source>
</evidence>
<reference evidence="5 6" key="1">
    <citation type="submission" date="2020-01" db="EMBL/GenBank/DDBJ databases">
        <title>Paenibacillus sp. nov., isolated from tomato rhizosphere.</title>
        <authorList>
            <person name="Weon H.-Y."/>
            <person name="Lee S.A."/>
        </authorList>
    </citation>
    <scope>NUCLEOTIDE SEQUENCE [LARGE SCALE GENOMIC DNA]</scope>
    <source>
        <strain evidence="5 6">12200R-189</strain>
    </source>
</reference>
<evidence type="ECO:0000256" key="1">
    <source>
        <dbReference type="ARBA" id="ARBA00023015"/>
    </source>
</evidence>
<dbReference type="SUPFAM" id="SSF46689">
    <property type="entry name" value="Homeodomain-like"/>
    <property type="match status" value="1"/>
</dbReference>
<dbReference type="InterPro" id="IPR018060">
    <property type="entry name" value="HTH_AraC"/>
</dbReference>
<dbReference type="Proteomes" id="UP000476064">
    <property type="component" value="Chromosome"/>
</dbReference>
<accession>A0A6C0FPL5</accession>
<organism evidence="5 6">
    <name type="scientific">Paenibacillus lycopersici</name>
    <dbReference type="NCBI Taxonomy" id="2704462"/>
    <lineage>
        <taxon>Bacteria</taxon>
        <taxon>Bacillati</taxon>
        <taxon>Bacillota</taxon>
        <taxon>Bacilli</taxon>
        <taxon>Bacillales</taxon>
        <taxon>Paenibacillaceae</taxon>
        <taxon>Paenibacillus</taxon>
    </lineage>
</organism>
<name>A0A6C0FPL5_9BACL</name>
<dbReference type="EMBL" id="CP048209">
    <property type="protein sequence ID" value="QHT58837.1"/>
    <property type="molecule type" value="Genomic_DNA"/>
</dbReference>
<dbReference type="InterPro" id="IPR046532">
    <property type="entry name" value="DUF6597"/>
</dbReference>
<dbReference type="GO" id="GO:0043565">
    <property type="term" value="F:sequence-specific DNA binding"/>
    <property type="evidence" value="ECO:0007669"/>
    <property type="project" value="InterPro"/>
</dbReference>
<dbReference type="Pfam" id="PF20240">
    <property type="entry name" value="DUF6597"/>
    <property type="match status" value="1"/>
</dbReference>
<dbReference type="InterPro" id="IPR009057">
    <property type="entry name" value="Homeodomain-like_sf"/>
</dbReference>
<evidence type="ECO:0000256" key="3">
    <source>
        <dbReference type="ARBA" id="ARBA00023163"/>
    </source>
</evidence>
<keyword evidence="2" id="KW-0238">DNA-binding</keyword>
<dbReference type="GO" id="GO:0003700">
    <property type="term" value="F:DNA-binding transcription factor activity"/>
    <property type="evidence" value="ECO:0007669"/>
    <property type="project" value="InterPro"/>
</dbReference>
<dbReference type="InterPro" id="IPR050204">
    <property type="entry name" value="AraC_XylS_family_regulators"/>
</dbReference>
<dbReference type="SMART" id="SM00342">
    <property type="entry name" value="HTH_ARAC"/>
    <property type="match status" value="1"/>
</dbReference>
<dbReference type="PROSITE" id="PS01124">
    <property type="entry name" value="HTH_ARAC_FAMILY_2"/>
    <property type="match status" value="1"/>
</dbReference>
<keyword evidence="1" id="KW-0805">Transcription regulation</keyword>
<dbReference type="Pfam" id="PF12833">
    <property type="entry name" value="HTH_18"/>
    <property type="match status" value="1"/>
</dbReference>
<evidence type="ECO:0000259" key="4">
    <source>
        <dbReference type="PROSITE" id="PS01124"/>
    </source>
</evidence>
<gene>
    <name evidence="5" type="ORF">GXP70_01800</name>
</gene>
<evidence type="ECO:0000313" key="5">
    <source>
        <dbReference type="EMBL" id="QHT58837.1"/>
    </source>
</evidence>
<dbReference type="Gene3D" id="1.10.10.60">
    <property type="entry name" value="Homeodomain-like"/>
    <property type="match status" value="1"/>
</dbReference>